<dbReference type="Proteomes" id="UP000095200">
    <property type="component" value="Unassembled WGS sequence"/>
</dbReference>
<dbReference type="SUPFAM" id="SSF47781">
    <property type="entry name" value="RuvA domain 2-like"/>
    <property type="match status" value="1"/>
</dbReference>
<feature type="domain" description="Helix-hairpin-helix DNA-binding motif class 1" evidence="2">
    <location>
        <begin position="38"/>
        <end position="57"/>
    </location>
</feature>
<organism evidence="3 4">
    <name type="scientific">Desulfoplanes formicivorans</name>
    <dbReference type="NCBI Taxonomy" id="1592317"/>
    <lineage>
        <taxon>Bacteria</taxon>
        <taxon>Pseudomonadati</taxon>
        <taxon>Thermodesulfobacteriota</taxon>
        <taxon>Desulfovibrionia</taxon>
        <taxon>Desulfovibrionales</taxon>
        <taxon>Desulfoplanaceae</taxon>
        <taxon>Desulfoplanes</taxon>
    </lineage>
</organism>
<dbReference type="RefSeq" id="WP_069859725.1">
    <property type="nucleotide sequence ID" value="NZ_BDFE01000017.1"/>
</dbReference>
<dbReference type="STRING" id="1592317.DPF_2238"/>
<comment type="caution">
    <text evidence="3">The sequence shown here is derived from an EMBL/GenBank/DDBJ whole genome shotgun (WGS) entry which is preliminary data.</text>
</comment>
<feature type="chain" id="PRO_5008507637" evidence="1">
    <location>
        <begin position="24"/>
        <end position="98"/>
    </location>
</feature>
<keyword evidence="4" id="KW-1185">Reference proteome</keyword>
<dbReference type="SMART" id="SM00278">
    <property type="entry name" value="HhH1"/>
    <property type="match status" value="2"/>
</dbReference>
<dbReference type="Pfam" id="PF12836">
    <property type="entry name" value="HHH_3"/>
    <property type="match status" value="1"/>
</dbReference>
<protein>
    <submittedName>
        <fullName evidence="3">Competence protein ComEA</fullName>
    </submittedName>
</protein>
<feature type="domain" description="Helix-hairpin-helix DNA-binding motif class 1" evidence="2">
    <location>
        <begin position="68"/>
        <end position="87"/>
    </location>
</feature>
<sequence>MKQIMVILPLFAVLLLAAVPGFAGDHDGKQNLNTITVEQLAEVPGVGQELAQKIIDARSENGEFVDMDELLDVDGIDNSKLRKLKKHLYLEAASSCNC</sequence>
<evidence type="ECO:0000313" key="4">
    <source>
        <dbReference type="Proteomes" id="UP000095200"/>
    </source>
</evidence>
<dbReference type="PANTHER" id="PTHR21180">
    <property type="entry name" value="ENDONUCLEASE/EXONUCLEASE/PHOSPHATASE FAMILY DOMAIN-CONTAINING PROTEIN 1"/>
    <property type="match status" value="1"/>
</dbReference>
<dbReference type="InterPro" id="IPR003583">
    <property type="entry name" value="Hlx-hairpin-Hlx_DNA-bd_motif"/>
</dbReference>
<gene>
    <name evidence="3" type="ORF">DPF_2238</name>
</gene>
<dbReference type="OrthoDB" id="5472217at2"/>
<dbReference type="GO" id="GO:0006281">
    <property type="term" value="P:DNA repair"/>
    <property type="evidence" value="ECO:0007669"/>
    <property type="project" value="InterPro"/>
</dbReference>
<evidence type="ECO:0000256" key="1">
    <source>
        <dbReference type="SAM" id="SignalP"/>
    </source>
</evidence>
<dbReference type="InterPro" id="IPR051675">
    <property type="entry name" value="Endo/Exo/Phosphatase_dom_1"/>
</dbReference>
<accession>A0A194AKC9</accession>
<dbReference type="Gene3D" id="1.10.150.280">
    <property type="entry name" value="AF1531-like domain"/>
    <property type="match status" value="1"/>
</dbReference>
<dbReference type="EMBL" id="BDFE01000017">
    <property type="protein sequence ID" value="GAU09511.1"/>
    <property type="molecule type" value="Genomic_DNA"/>
</dbReference>
<proteinExistence type="predicted"/>
<feature type="signal peptide" evidence="1">
    <location>
        <begin position="1"/>
        <end position="23"/>
    </location>
</feature>
<name>A0A194AKC9_9BACT</name>
<keyword evidence="1" id="KW-0732">Signal</keyword>
<dbReference type="GO" id="GO:0003677">
    <property type="term" value="F:DNA binding"/>
    <property type="evidence" value="ECO:0007669"/>
    <property type="project" value="InterPro"/>
</dbReference>
<dbReference type="AlphaFoldDB" id="A0A194AKC9"/>
<evidence type="ECO:0000313" key="3">
    <source>
        <dbReference type="EMBL" id="GAU09511.1"/>
    </source>
</evidence>
<reference evidence="4" key="1">
    <citation type="submission" date="2016-06" db="EMBL/GenBank/DDBJ databases">
        <title>Draft genome sequence of Desulfoplanes formicivorans strain Pf12B.</title>
        <authorList>
            <person name="Watanabe M."/>
            <person name="Kojima H."/>
            <person name="Fukui M."/>
        </authorList>
    </citation>
    <scope>NUCLEOTIDE SEQUENCE [LARGE SCALE GENOMIC DNA]</scope>
    <source>
        <strain evidence="4">Pf12B</strain>
    </source>
</reference>
<evidence type="ECO:0000259" key="2">
    <source>
        <dbReference type="SMART" id="SM00278"/>
    </source>
</evidence>
<dbReference type="InterPro" id="IPR010994">
    <property type="entry name" value="RuvA_2-like"/>
</dbReference>
<dbReference type="PANTHER" id="PTHR21180:SF32">
    <property type="entry name" value="ENDONUCLEASE_EXONUCLEASE_PHOSPHATASE FAMILY DOMAIN-CONTAINING PROTEIN 1"/>
    <property type="match status" value="1"/>
</dbReference>